<dbReference type="GO" id="GO:0003700">
    <property type="term" value="F:DNA-binding transcription factor activity"/>
    <property type="evidence" value="ECO:0007669"/>
    <property type="project" value="InterPro"/>
</dbReference>
<feature type="compositionally biased region" description="Polar residues" evidence="1">
    <location>
        <begin position="23"/>
        <end position="32"/>
    </location>
</feature>
<dbReference type="Pfam" id="PF07777">
    <property type="entry name" value="MFMR"/>
    <property type="match status" value="1"/>
</dbReference>
<accession>A0A7J7LAH5</accession>
<dbReference type="InterPro" id="IPR012900">
    <property type="entry name" value="MFMR"/>
</dbReference>
<dbReference type="InterPro" id="IPR044827">
    <property type="entry name" value="GBF-like"/>
</dbReference>
<dbReference type="Pfam" id="PF16596">
    <property type="entry name" value="MFMR_assoc"/>
    <property type="match status" value="1"/>
</dbReference>
<reference evidence="3 4" key="1">
    <citation type="journal article" date="2020" name="IScience">
        <title>Genome Sequencing of the Endangered Kingdonia uniflora (Circaeasteraceae, Ranunculales) Reveals Potential Mechanisms of Evolutionary Specialization.</title>
        <authorList>
            <person name="Sun Y."/>
            <person name="Deng T."/>
            <person name="Zhang A."/>
            <person name="Moore M.J."/>
            <person name="Landis J.B."/>
            <person name="Lin N."/>
            <person name="Zhang H."/>
            <person name="Zhang X."/>
            <person name="Huang J."/>
            <person name="Zhang X."/>
            <person name="Sun H."/>
            <person name="Wang H."/>
        </authorList>
    </citation>
    <scope>NUCLEOTIDE SEQUENCE [LARGE SCALE GENOMIC DNA]</scope>
    <source>
        <strain evidence="3">TB1705</strain>
        <tissue evidence="3">Leaf</tissue>
    </source>
</reference>
<protein>
    <recommendedName>
        <fullName evidence="2">G-box binding protein multifunctional mosaic region domain-containing protein</fullName>
    </recommendedName>
</protein>
<feature type="compositionally biased region" description="Polar residues" evidence="1">
    <location>
        <begin position="451"/>
        <end position="460"/>
    </location>
</feature>
<dbReference type="OrthoDB" id="1642657at2759"/>
<feature type="compositionally biased region" description="Low complexity" evidence="1">
    <location>
        <begin position="10"/>
        <end position="22"/>
    </location>
</feature>
<dbReference type="PANTHER" id="PTHR45967">
    <property type="entry name" value="G-BOX-BINDING FACTOR 3-RELATED"/>
    <property type="match status" value="1"/>
</dbReference>
<dbReference type="AlphaFoldDB" id="A0A7J7LAH5"/>
<dbReference type="EMBL" id="JACGCM010002464">
    <property type="protein sequence ID" value="KAF6139558.1"/>
    <property type="molecule type" value="Genomic_DNA"/>
</dbReference>
<comment type="caution">
    <text evidence="3">The sequence shown here is derived from an EMBL/GenBank/DDBJ whole genome shotgun (WGS) entry which is preliminary data.</text>
</comment>
<proteinExistence type="predicted"/>
<dbReference type="Proteomes" id="UP000541444">
    <property type="component" value="Unassembled WGS sequence"/>
</dbReference>
<evidence type="ECO:0000256" key="1">
    <source>
        <dbReference type="SAM" id="MobiDB-lite"/>
    </source>
</evidence>
<feature type="region of interest" description="Disordered" evidence="1">
    <location>
        <begin position="104"/>
        <end position="232"/>
    </location>
</feature>
<feature type="compositionally biased region" description="Polar residues" evidence="1">
    <location>
        <begin position="147"/>
        <end position="159"/>
    </location>
</feature>
<name>A0A7J7LAH5_9MAGN</name>
<feature type="region of interest" description="Disordered" evidence="1">
    <location>
        <begin position="1"/>
        <end position="34"/>
    </location>
</feature>
<sequence>MGSGGEADTPTKASKAPTTTTTIHEQPPSTTRGAVYPDWSQFQAYSLTYASTWLLLFWGGIEPPSSSLHVGASAPYGTPPHPYVTMYPHGGLYGHPSMPPGPHPFSPYAMPSPSANPEASGTMPGGVEADAKSSDGKERSPLKRSKNSLGSLNMLTGKNSSEKVKTSGASANGVFSQSAESGSEGSSEGSDANSQSDSQQKASRGHSSLEGDASKNDNAEGSPQNGVSHGAQHAMPNQTMTIMAMPVVGAPPGVFSNKLNLSETLIDGIKGSISVADICRFVDAQSSSGDRKSYPKLSATVTGERKYDVYMGINVFGRGTYGGGQWTVDRKAGYGESDPNPKCTIKSTALDVEELVDQMELGSKFYVMGYSIEGRQFGASSSTSLIASASKKNTAKKVGSINPTKLAQHSDSAETNNPSSRKKNPDIEVYAVHNSQVTSKQLTLPVFVPRNNPTADNGVNSRRESIQH</sequence>
<feature type="region of interest" description="Disordered" evidence="1">
    <location>
        <begin position="445"/>
        <end position="468"/>
    </location>
</feature>
<feature type="compositionally biased region" description="Polar residues" evidence="1">
    <location>
        <begin position="401"/>
        <end position="419"/>
    </location>
</feature>
<dbReference type="GO" id="GO:0005634">
    <property type="term" value="C:nucleus"/>
    <property type="evidence" value="ECO:0007669"/>
    <property type="project" value="TreeGrafter"/>
</dbReference>
<organism evidence="3 4">
    <name type="scientific">Kingdonia uniflora</name>
    <dbReference type="NCBI Taxonomy" id="39325"/>
    <lineage>
        <taxon>Eukaryota</taxon>
        <taxon>Viridiplantae</taxon>
        <taxon>Streptophyta</taxon>
        <taxon>Embryophyta</taxon>
        <taxon>Tracheophyta</taxon>
        <taxon>Spermatophyta</taxon>
        <taxon>Magnoliopsida</taxon>
        <taxon>Ranunculales</taxon>
        <taxon>Circaeasteraceae</taxon>
        <taxon>Kingdonia</taxon>
    </lineage>
</organism>
<feature type="compositionally biased region" description="Basic and acidic residues" evidence="1">
    <location>
        <begin position="129"/>
        <end position="141"/>
    </location>
</feature>
<dbReference type="GO" id="GO:0043565">
    <property type="term" value="F:sequence-specific DNA binding"/>
    <property type="evidence" value="ECO:0007669"/>
    <property type="project" value="InterPro"/>
</dbReference>
<feature type="region of interest" description="Disordered" evidence="1">
    <location>
        <begin position="391"/>
        <end position="428"/>
    </location>
</feature>
<dbReference type="Gene3D" id="3.20.20.80">
    <property type="entry name" value="Glycosidases"/>
    <property type="match status" value="1"/>
</dbReference>
<gene>
    <name evidence="3" type="ORF">GIB67_015515</name>
</gene>
<feature type="compositionally biased region" description="Basic and acidic residues" evidence="1">
    <location>
        <begin position="207"/>
        <end position="218"/>
    </location>
</feature>
<evidence type="ECO:0000313" key="3">
    <source>
        <dbReference type="EMBL" id="KAF6139558.1"/>
    </source>
</evidence>
<dbReference type="PANTHER" id="PTHR45967:SF2">
    <property type="entry name" value="BZIP TRANSCRIPTION FACTOR 68"/>
    <property type="match status" value="1"/>
</dbReference>
<evidence type="ECO:0000313" key="4">
    <source>
        <dbReference type="Proteomes" id="UP000541444"/>
    </source>
</evidence>
<feature type="compositionally biased region" description="Low complexity" evidence="1">
    <location>
        <begin position="176"/>
        <end position="190"/>
    </location>
</feature>
<keyword evidence="4" id="KW-1185">Reference proteome</keyword>
<evidence type="ECO:0000259" key="2">
    <source>
        <dbReference type="Pfam" id="PF07777"/>
    </source>
</evidence>
<feature type="compositionally biased region" description="Polar residues" evidence="1">
    <location>
        <begin position="191"/>
        <end position="206"/>
    </location>
</feature>
<feature type="domain" description="G-box binding protein multifunctional mosaic region" evidence="2">
    <location>
        <begin position="5"/>
        <end position="99"/>
    </location>
</feature>